<sequence length="954" mass="110334">MQNEMARKQTLYKYLSPITLGHFLPDKMKGDSMTYLDILHENECVNTEKDTTACKAEEEYFYRGGKVTWLNFYLSEMQESLQFIKRDKYEDLNNLIKKQSWLSKSLVCVNLFHYPGCGGTTLAKHVLWDLRKTFKCAVLNNNFVKAAAIAGQVLDLFVNGGRKQTVLLLVDDLEASENIKELQKNILDEIEKRNIHHNSPVVIILSCIRSENPAESMTESVCITNKLSEIEQSSFEKKLEEIQKSYENHKTFYGFLIMKNDFKKSYVEDVVQEMFKDRQEHSKEAQLISFLALLNSYVSNSSLLGSVCERFLQSKDPVHGSKPVEEQMESFSGLLIRFKNSVKTERVRMAHKMIATQCCEELGAKEVSRSKITEDLLSSLSVKEMDDDPLFMHDIQDMLVTRQKSTKFSQLIEDIREGERSNDKCIAVLTTAAKLFVKSAVIPQALARFYYIREENYSKASEWAKCAKERDENNSFVADTLGQIYKHEMHSKVKEKRPDQLDIFLSVAEDSIDAFQEEQVLANKEGPVDLENQWTRKGPSIYNTNGLFGELQVASHVFDTLSTLHPLQEEMKKFLKHELQIDSICKNDSNKQFLQILKKKPFLTTLKDRVKMVFDFYESYLTYSKPSQMKEESEYIHKEVADCFQKYTSSECNSHVETEAVDQNRKYLEAERAASFPGLLHYLSKRRDAATMEKIKQSWQCIYNSSTKTKEDDLNFILANIVLNCINPGSVNITDHTELEFILKNVLSDKEKDKSQTSAEMYFLALLLLWPKEGTKSYVDKIRECFQNQYELHLRSRFIVPHFFLGQSSGLSRVVHKFQIDTCFDDLSKINKLWHNGEVWKNDEVKKLLCRVEGRTEGHEVFAQQGKVKLRVQPDKRADVKNGYKVSFYLGFSIKGPMAYDIQYSGRSCRENMKLFITEKASVVCCTQCQHQGECKVPKYNVCSYNVVFAYDLY</sequence>
<organism evidence="1 2">
    <name type="scientific">Huso huso</name>
    <name type="common">Beluga</name>
    <name type="synonym">Acipenser huso</name>
    <dbReference type="NCBI Taxonomy" id="61971"/>
    <lineage>
        <taxon>Eukaryota</taxon>
        <taxon>Metazoa</taxon>
        <taxon>Chordata</taxon>
        <taxon>Craniata</taxon>
        <taxon>Vertebrata</taxon>
        <taxon>Euteleostomi</taxon>
        <taxon>Actinopterygii</taxon>
        <taxon>Chondrostei</taxon>
        <taxon>Acipenseriformes</taxon>
        <taxon>Acipenseridae</taxon>
        <taxon>Huso</taxon>
    </lineage>
</organism>
<comment type="caution">
    <text evidence="1">The sequence shown here is derived from an EMBL/GenBank/DDBJ whole genome shotgun (WGS) entry which is preliminary data.</text>
</comment>
<reference evidence="1 2" key="1">
    <citation type="submission" date="2021-05" db="EMBL/GenBank/DDBJ databases">
        <authorList>
            <person name="Zahm M."/>
            <person name="Klopp C."/>
            <person name="Cabau C."/>
            <person name="Kuhl H."/>
            <person name="Suciu R."/>
            <person name="Ciorpac M."/>
            <person name="Holostenco D."/>
            <person name="Gessner J."/>
            <person name="Wuertz S."/>
            <person name="Hohne C."/>
            <person name="Stock M."/>
            <person name="Gislard M."/>
            <person name="Lluch J."/>
            <person name="Milhes M."/>
            <person name="Lampietro C."/>
            <person name="Lopez Roques C."/>
            <person name="Donnadieu C."/>
            <person name="Du K."/>
            <person name="Schartl M."/>
            <person name="Guiguen Y."/>
        </authorList>
    </citation>
    <scope>NUCLEOTIDE SEQUENCE [LARGE SCALE GENOMIC DNA]</scope>
    <source>
        <strain evidence="1">Hh-F2</strain>
        <tissue evidence="1">Blood</tissue>
    </source>
</reference>
<gene>
    <name evidence="1" type="ORF">HHUSO_G35260</name>
</gene>
<dbReference type="PANTHER" id="PTHR16155:SF18">
    <property type="entry name" value="STERILE ALPHA MOTIF DOMAIN-CONTAINING PROTEIN 9-LIKE"/>
    <property type="match status" value="1"/>
</dbReference>
<dbReference type="PANTHER" id="PTHR16155">
    <property type="entry name" value="DED DOMAIN-CONTAINING PROTEIN"/>
    <property type="match status" value="1"/>
</dbReference>
<name>A0ABR0Y432_HUSHU</name>
<evidence type="ECO:0000313" key="1">
    <source>
        <dbReference type="EMBL" id="KAK6467266.1"/>
    </source>
</evidence>
<evidence type="ECO:0000313" key="2">
    <source>
        <dbReference type="Proteomes" id="UP001369086"/>
    </source>
</evidence>
<dbReference type="EMBL" id="JAHFZB010000050">
    <property type="protein sequence ID" value="KAK6467266.1"/>
    <property type="molecule type" value="Genomic_DNA"/>
</dbReference>
<proteinExistence type="predicted"/>
<accession>A0ABR0Y432</accession>
<dbReference type="Proteomes" id="UP001369086">
    <property type="component" value="Unassembled WGS sequence"/>
</dbReference>
<protein>
    <submittedName>
        <fullName evidence="1">Sterile alpha motif domain-containing protein 9-like</fullName>
    </submittedName>
</protein>
<keyword evidence="2" id="KW-1185">Reference proteome</keyword>